<dbReference type="Proteomes" id="UP000813385">
    <property type="component" value="Unassembled WGS sequence"/>
</dbReference>
<keyword evidence="1" id="KW-0539">Nucleus</keyword>
<dbReference type="InterPro" id="IPR001138">
    <property type="entry name" value="Zn2Cys6_DnaBD"/>
</dbReference>
<dbReference type="SUPFAM" id="SSF57701">
    <property type="entry name" value="Zn2/Cys6 DNA-binding domain"/>
    <property type="match status" value="1"/>
</dbReference>
<dbReference type="InterPro" id="IPR050987">
    <property type="entry name" value="AtrR-like"/>
</dbReference>
<comment type="caution">
    <text evidence="4">The sequence shown here is derived from an EMBL/GenBank/DDBJ whole genome shotgun (WGS) entry which is preliminary data.</text>
</comment>
<dbReference type="CDD" id="cd12148">
    <property type="entry name" value="fungal_TF_MHR"/>
    <property type="match status" value="1"/>
</dbReference>
<evidence type="ECO:0000313" key="5">
    <source>
        <dbReference type="Proteomes" id="UP000813385"/>
    </source>
</evidence>
<dbReference type="Pfam" id="PF00172">
    <property type="entry name" value="Zn_clus"/>
    <property type="match status" value="1"/>
</dbReference>
<dbReference type="SMART" id="SM00066">
    <property type="entry name" value="GAL4"/>
    <property type="match status" value="1"/>
</dbReference>
<dbReference type="EMBL" id="JAGPXD010000003">
    <property type="protein sequence ID" value="KAH7361956.1"/>
    <property type="molecule type" value="Genomic_DNA"/>
</dbReference>
<organism evidence="4 5">
    <name type="scientific">Plectosphaerella cucumerina</name>
    <dbReference type="NCBI Taxonomy" id="40658"/>
    <lineage>
        <taxon>Eukaryota</taxon>
        <taxon>Fungi</taxon>
        <taxon>Dikarya</taxon>
        <taxon>Ascomycota</taxon>
        <taxon>Pezizomycotina</taxon>
        <taxon>Sordariomycetes</taxon>
        <taxon>Hypocreomycetidae</taxon>
        <taxon>Glomerellales</taxon>
        <taxon>Plectosphaerellaceae</taxon>
        <taxon>Plectosphaerella</taxon>
    </lineage>
</organism>
<dbReference type="PROSITE" id="PS50048">
    <property type="entry name" value="ZN2_CY6_FUNGAL_2"/>
    <property type="match status" value="1"/>
</dbReference>
<dbReference type="OrthoDB" id="103819at2759"/>
<feature type="compositionally biased region" description="Basic and acidic residues" evidence="2">
    <location>
        <begin position="1"/>
        <end position="14"/>
    </location>
</feature>
<dbReference type="GO" id="GO:0008270">
    <property type="term" value="F:zinc ion binding"/>
    <property type="evidence" value="ECO:0007669"/>
    <property type="project" value="InterPro"/>
</dbReference>
<evidence type="ECO:0000313" key="4">
    <source>
        <dbReference type="EMBL" id="KAH7361956.1"/>
    </source>
</evidence>
<evidence type="ECO:0000256" key="1">
    <source>
        <dbReference type="ARBA" id="ARBA00023242"/>
    </source>
</evidence>
<dbReference type="PANTHER" id="PTHR46910:SF5">
    <property type="entry name" value="ZN(II)2CYS6 TRANSCRIPTION FACTOR (EUROFUNG)"/>
    <property type="match status" value="1"/>
</dbReference>
<protein>
    <recommendedName>
        <fullName evidence="3">Zn(2)-C6 fungal-type domain-containing protein</fullName>
    </recommendedName>
</protein>
<feature type="region of interest" description="Disordered" evidence="2">
    <location>
        <begin position="1"/>
        <end position="21"/>
    </location>
</feature>
<proteinExistence type="predicted"/>
<keyword evidence="5" id="KW-1185">Reference proteome</keyword>
<gene>
    <name evidence="4" type="ORF">B0T11DRAFT_279887</name>
</gene>
<accession>A0A8K0TKL4</accession>
<dbReference type="Gene3D" id="4.10.240.10">
    <property type="entry name" value="Zn(2)-C6 fungal-type DNA-binding domain"/>
    <property type="match status" value="1"/>
</dbReference>
<sequence length="659" mass="73279">MESRGNQVKKKEGQRPPISRRSCDHCRARKIRCDRKTPCSNCASARLECIHSAVASNTSKTGPRQRILLSQEYEKKIDGIVRDLSDIKQLLQKPPETSHSSLISLKHSGNQLFPNIFSKSFGAQRQFTVNTSYKQQHGAKLVSHMVNFINCVADFPDPASLGTDSWTLISSLRASSDALKYEMGLQFDDDSTPRRKNCDADISMPPQEAAVLILRWARDAQNQHEIAWLFDILPLERISDICKKVYFAIDDYEDLDVVLASGCLRYLFIAHARNTGTTDCSVYTRMCQINIRKVTARMPLILPATGDAIAALVICSLEAMESCELETASTLILNAANLCQRFGQQHFGAQDAPETANRRLLWTVYKLEHAISLRIGRDPALGFNAQVPCDTQARRLGKLSGLLARVWSAESKPSARDVQDLVNPLEDLRDQSHETRESLVHTPATGFIRLVCLQSEILAQSSLLGILTPFQNSTSINDVAARDLEVAVCVARNIMATYRQYLDCLKGYQTILDTSPNWFLHNTPFTSFRVLFSHAVQAPSADDLCLLEAFASSLSTFCRGSEMKAQPIHVYQLLCQAARFTLKGSSPAQGTQKALVNPDVSLPMLDLLRDSTKASEPGTLESLLDEESLIEDHVAVDLGDWWTLEDDTNSGTMPVAQDR</sequence>
<dbReference type="AlphaFoldDB" id="A0A8K0TKL4"/>
<name>A0A8K0TKL4_9PEZI</name>
<reference evidence="4" key="1">
    <citation type="journal article" date="2021" name="Nat. Commun.">
        <title>Genetic determinants of endophytism in the Arabidopsis root mycobiome.</title>
        <authorList>
            <person name="Mesny F."/>
            <person name="Miyauchi S."/>
            <person name="Thiergart T."/>
            <person name="Pickel B."/>
            <person name="Atanasova L."/>
            <person name="Karlsson M."/>
            <person name="Huettel B."/>
            <person name="Barry K.W."/>
            <person name="Haridas S."/>
            <person name="Chen C."/>
            <person name="Bauer D."/>
            <person name="Andreopoulos W."/>
            <person name="Pangilinan J."/>
            <person name="LaButti K."/>
            <person name="Riley R."/>
            <person name="Lipzen A."/>
            <person name="Clum A."/>
            <person name="Drula E."/>
            <person name="Henrissat B."/>
            <person name="Kohler A."/>
            <person name="Grigoriev I.V."/>
            <person name="Martin F.M."/>
            <person name="Hacquard S."/>
        </authorList>
    </citation>
    <scope>NUCLEOTIDE SEQUENCE</scope>
    <source>
        <strain evidence="4">MPI-CAGE-AT-0016</strain>
    </source>
</reference>
<dbReference type="InterPro" id="IPR036864">
    <property type="entry name" value="Zn2-C6_fun-type_DNA-bd_sf"/>
</dbReference>
<evidence type="ECO:0000259" key="3">
    <source>
        <dbReference type="PROSITE" id="PS50048"/>
    </source>
</evidence>
<dbReference type="PROSITE" id="PS00463">
    <property type="entry name" value="ZN2_CY6_FUNGAL_1"/>
    <property type="match status" value="1"/>
</dbReference>
<dbReference type="GO" id="GO:0000981">
    <property type="term" value="F:DNA-binding transcription factor activity, RNA polymerase II-specific"/>
    <property type="evidence" value="ECO:0007669"/>
    <property type="project" value="InterPro"/>
</dbReference>
<feature type="domain" description="Zn(2)-C6 fungal-type" evidence="3">
    <location>
        <begin position="22"/>
        <end position="51"/>
    </location>
</feature>
<dbReference type="CDD" id="cd00067">
    <property type="entry name" value="GAL4"/>
    <property type="match status" value="1"/>
</dbReference>
<evidence type="ECO:0000256" key="2">
    <source>
        <dbReference type="SAM" id="MobiDB-lite"/>
    </source>
</evidence>
<dbReference type="PANTHER" id="PTHR46910">
    <property type="entry name" value="TRANSCRIPTION FACTOR PDR1"/>
    <property type="match status" value="1"/>
</dbReference>